<evidence type="ECO:0000313" key="11">
    <source>
        <dbReference type="Proteomes" id="UP000024404"/>
    </source>
</evidence>
<evidence type="ECO:0000256" key="9">
    <source>
        <dbReference type="SAM" id="SignalP"/>
    </source>
</evidence>
<protein>
    <recommendedName>
        <fullName evidence="12">Nuclear envelope integral membrane protein 1</fullName>
    </recommendedName>
</protein>
<dbReference type="AlphaFoldDB" id="A0A8R1U070"/>
<keyword evidence="11" id="KW-1185">Reference proteome</keyword>
<organism evidence="10 11">
    <name type="scientific">Onchocerca volvulus</name>
    <dbReference type="NCBI Taxonomy" id="6282"/>
    <lineage>
        <taxon>Eukaryota</taxon>
        <taxon>Metazoa</taxon>
        <taxon>Ecdysozoa</taxon>
        <taxon>Nematoda</taxon>
        <taxon>Chromadorea</taxon>
        <taxon>Rhabditida</taxon>
        <taxon>Spirurina</taxon>
        <taxon>Spiruromorpha</taxon>
        <taxon>Filarioidea</taxon>
        <taxon>Onchocercidae</taxon>
        <taxon>Onchocerca</taxon>
    </lineage>
</organism>
<dbReference type="Proteomes" id="UP000024404">
    <property type="component" value="Unassembled WGS sequence"/>
</dbReference>
<evidence type="ECO:0000256" key="7">
    <source>
        <dbReference type="ARBA" id="ARBA00023242"/>
    </source>
</evidence>
<reference evidence="10" key="2">
    <citation type="submission" date="2022-06" db="UniProtKB">
        <authorList>
            <consortium name="EnsemblMetazoa"/>
        </authorList>
    </citation>
    <scope>IDENTIFICATION</scope>
</reference>
<dbReference type="EnsemblMetazoa" id="OVOC9195.1">
    <property type="protein sequence ID" value="OVOC9195.1"/>
    <property type="gene ID" value="WBGene00246004"/>
</dbReference>
<comment type="similarity">
    <text evidence="2">Belongs to the NEMP family.</text>
</comment>
<reference evidence="11" key="1">
    <citation type="submission" date="2013-10" db="EMBL/GenBank/DDBJ databases">
        <title>Genome sequencing of Onchocerca volvulus.</title>
        <authorList>
            <person name="Cotton J."/>
            <person name="Tsai J."/>
            <person name="Stanley E."/>
            <person name="Tracey A."/>
            <person name="Holroyd N."/>
            <person name="Lustigman S."/>
            <person name="Berriman M."/>
        </authorList>
    </citation>
    <scope>NUCLEOTIDE SEQUENCE</scope>
</reference>
<feature type="transmembrane region" description="Helical" evidence="8">
    <location>
        <begin position="270"/>
        <end position="298"/>
    </location>
</feature>
<evidence type="ECO:0000256" key="3">
    <source>
        <dbReference type="ARBA" id="ARBA00022692"/>
    </source>
</evidence>
<feature type="transmembrane region" description="Helical" evidence="8">
    <location>
        <begin position="226"/>
        <end position="250"/>
    </location>
</feature>
<feature type="transmembrane region" description="Helical" evidence="8">
    <location>
        <begin position="310"/>
        <end position="330"/>
    </location>
</feature>
<evidence type="ECO:0000256" key="1">
    <source>
        <dbReference type="ARBA" id="ARBA00004575"/>
    </source>
</evidence>
<evidence type="ECO:0000256" key="5">
    <source>
        <dbReference type="ARBA" id="ARBA00022989"/>
    </source>
</evidence>
<evidence type="ECO:0000256" key="4">
    <source>
        <dbReference type="ARBA" id="ARBA00022729"/>
    </source>
</evidence>
<keyword evidence="6 8" id="KW-0472">Membrane</keyword>
<keyword evidence="7" id="KW-0539">Nucleus</keyword>
<name>A0A8R1U070_ONCVO</name>
<feature type="signal peptide" evidence="9">
    <location>
        <begin position="1"/>
        <end position="17"/>
    </location>
</feature>
<dbReference type="Pfam" id="PF10225">
    <property type="entry name" value="NEMP"/>
    <property type="match status" value="1"/>
</dbReference>
<keyword evidence="5 8" id="KW-1133">Transmembrane helix</keyword>
<feature type="chain" id="PRO_5035864012" description="Nuclear envelope integral membrane protein 1" evidence="9">
    <location>
        <begin position="18"/>
        <end position="522"/>
    </location>
</feature>
<dbReference type="GO" id="GO:0005637">
    <property type="term" value="C:nuclear inner membrane"/>
    <property type="evidence" value="ECO:0007669"/>
    <property type="project" value="UniProtKB-SubCell"/>
</dbReference>
<proteinExistence type="inferred from homology"/>
<keyword evidence="3 8" id="KW-0812">Transmembrane</keyword>
<feature type="transmembrane region" description="Helical" evidence="8">
    <location>
        <begin position="145"/>
        <end position="163"/>
    </location>
</feature>
<accession>A0A8R1U070</accession>
<evidence type="ECO:0000256" key="2">
    <source>
        <dbReference type="ARBA" id="ARBA00005748"/>
    </source>
</evidence>
<feature type="transmembrane region" description="Helical" evidence="8">
    <location>
        <begin position="199"/>
        <end position="220"/>
    </location>
</feature>
<keyword evidence="4 9" id="KW-0732">Signal</keyword>
<dbReference type="PANTHER" id="PTHR13598:SF1">
    <property type="entry name" value="AT07567P-RELATED"/>
    <property type="match status" value="1"/>
</dbReference>
<dbReference type="EMBL" id="CMVM020000256">
    <property type="status" value="NOT_ANNOTATED_CDS"/>
    <property type="molecule type" value="Genomic_DNA"/>
</dbReference>
<evidence type="ECO:0000256" key="8">
    <source>
        <dbReference type="SAM" id="Phobius"/>
    </source>
</evidence>
<dbReference type="PANTHER" id="PTHR13598">
    <property type="entry name" value="AT07567P-RELATED"/>
    <property type="match status" value="1"/>
</dbReference>
<dbReference type="OMA" id="FLFPQCQ"/>
<evidence type="ECO:0000313" key="10">
    <source>
        <dbReference type="EnsemblMetazoa" id="OVOC9195.1"/>
    </source>
</evidence>
<feature type="transmembrane region" description="Helical" evidence="8">
    <location>
        <begin position="169"/>
        <end position="192"/>
    </location>
</feature>
<evidence type="ECO:0008006" key="12">
    <source>
        <dbReference type="Google" id="ProtNLM"/>
    </source>
</evidence>
<evidence type="ECO:0000256" key="6">
    <source>
        <dbReference type="ARBA" id="ARBA00023136"/>
    </source>
</evidence>
<comment type="subcellular location">
    <subcellularLocation>
        <location evidence="1">Nucleus inner membrane</location>
        <topology evidence="1">Multi-pass membrane protein</topology>
        <orientation evidence="1">Nucleoplasmic side</orientation>
    </subcellularLocation>
</comment>
<dbReference type="InterPro" id="IPR019358">
    <property type="entry name" value="NEMP_fam"/>
</dbReference>
<sequence length="522" mass="61897">MLKKMIVLFMLFYLITANEDTSETCITRELTTSYIAVPEKVSGWSSASTILDLYHCNRFRRHVAHMFMDVYVQINLTSEHAYQLYQDENCSEILQHYQDDHRLWGLVRRVRLLRYKQLNPFSKTIIGVSTRHPYEIRIRVWKINYIRLAIFIGSIALFLMSHSLVKNAIFYYTSGCTIGILASLLIVGFVIYRMAPKSWIGIPFIFSGWSVSFFFIYVVWKNLASLILLYQKFVAAYFATVILISFAICYRYGPPTDIRSYNLAQWTLQLIALILIYFSCQITDISIGVITLLLLWAVSKNWLINTISRFMAIFNVVWLVNQLNFLHFLFPQCQRLLTMEEYQQQGEEETRKALEELRQYCRSPKADVWKITSSVSDPRRLASFVDGTCDHITEEESYLHDLECSNFDDISDDSGEDEYVVAQRSYLSNNYELPRRRYEVHENSTSFLQSTDSRLNLRQRKKVDERRDFNEDENESRYNWQTYSLPLQNSYRKSRHQHDLDNDRRVTNNSFHSFRDRKKFYR</sequence>